<reference evidence="3" key="1">
    <citation type="submission" date="2022-11" db="UniProtKB">
        <authorList>
            <consortium name="WormBaseParasite"/>
        </authorList>
    </citation>
    <scope>IDENTIFICATION</scope>
</reference>
<organism evidence="2 3">
    <name type="scientific">Plectus sambesii</name>
    <dbReference type="NCBI Taxonomy" id="2011161"/>
    <lineage>
        <taxon>Eukaryota</taxon>
        <taxon>Metazoa</taxon>
        <taxon>Ecdysozoa</taxon>
        <taxon>Nematoda</taxon>
        <taxon>Chromadorea</taxon>
        <taxon>Plectida</taxon>
        <taxon>Plectina</taxon>
        <taxon>Plectoidea</taxon>
        <taxon>Plectidae</taxon>
        <taxon>Plectus</taxon>
    </lineage>
</organism>
<dbReference type="Proteomes" id="UP000887566">
    <property type="component" value="Unplaced"/>
</dbReference>
<evidence type="ECO:0000313" key="2">
    <source>
        <dbReference type="Proteomes" id="UP000887566"/>
    </source>
</evidence>
<keyword evidence="2" id="KW-1185">Reference proteome</keyword>
<feature type="region of interest" description="Disordered" evidence="1">
    <location>
        <begin position="1"/>
        <end position="20"/>
    </location>
</feature>
<proteinExistence type="predicted"/>
<evidence type="ECO:0000256" key="1">
    <source>
        <dbReference type="SAM" id="MobiDB-lite"/>
    </source>
</evidence>
<sequence length="136" mass="15036">MVDETDSGRRRLAPAGRSRVPPLRARSIHSMATWKAQLLLHRRSIMVGCLLAWLAGEPTADCALRRRPSAPPVPSTLQLPLQPCATTRWRWVPRPQIGIDVSFPPSPRRLASKPAAPSRSPLIAFYSHAGSIIDFD</sequence>
<protein>
    <submittedName>
        <fullName evidence="3">Uncharacterized protein</fullName>
    </submittedName>
</protein>
<name>A0A914WCZ5_9BILA</name>
<evidence type="ECO:0000313" key="3">
    <source>
        <dbReference type="WBParaSite" id="PSAMB.scaffold3573size17743.g21903.t1"/>
    </source>
</evidence>
<accession>A0A914WCZ5</accession>
<dbReference type="WBParaSite" id="PSAMB.scaffold3573size17743.g21903.t1">
    <property type="protein sequence ID" value="PSAMB.scaffold3573size17743.g21903.t1"/>
    <property type="gene ID" value="PSAMB.scaffold3573size17743.g21903"/>
</dbReference>
<dbReference type="AlphaFoldDB" id="A0A914WCZ5"/>